<dbReference type="EMBL" id="SIRL01000006">
    <property type="protein sequence ID" value="TBN50139.1"/>
    <property type="molecule type" value="Genomic_DNA"/>
</dbReference>
<proteinExistence type="inferred from homology"/>
<evidence type="ECO:0000313" key="3">
    <source>
        <dbReference type="EMBL" id="SNR50952.1"/>
    </source>
</evidence>
<dbReference type="Proteomes" id="UP000292859">
    <property type="component" value="Unassembled WGS sequence"/>
</dbReference>
<comment type="similarity">
    <text evidence="1">Belongs to the HyuE racemase family.</text>
</comment>
<evidence type="ECO:0000313" key="4">
    <source>
        <dbReference type="EMBL" id="TBN50139.1"/>
    </source>
</evidence>
<dbReference type="PANTHER" id="PTHR28047">
    <property type="entry name" value="PROTEIN DCG1"/>
    <property type="match status" value="1"/>
</dbReference>
<sequence>MFRTCRFLASALSRCIASAAVAVFCLAGSSAAETALSADSPTIILINPNSNAAATESMTALAQQAAGNRVRILGRTNHNAPPLLTTPEDMVQAATGVVEIGRQAAAEEGVAALIVSAFSDPGLAELRDALPDTVVVGIGEQAFHEAARNGRSFAIVTITPDPALIESFRSKAEELGYGKQFKGVRVTPGDPKKLVEKPDQLDAALAEAVEQAVREDGAEAVIMGGGPLSAPATRIQSRFDVPLVVAVAAAANAALMELSE</sequence>
<feature type="signal peptide" evidence="2">
    <location>
        <begin position="1"/>
        <end position="19"/>
    </location>
</feature>
<protein>
    <submittedName>
        <fullName evidence="3 4">Hydantoin racemase</fullName>
    </submittedName>
</protein>
<dbReference type="AlphaFoldDB" id="A0A238WWP4"/>
<evidence type="ECO:0000313" key="6">
    <source>
        <dbReference type="Proteomes" id="UP000292859"/>
    </source>
</evidence>
<dbReference type="Pfam" id="PF01177">
    <property type="entry name" value="Asp_Glu_race"/>
    <property type="match status" value="1"/>
</dbReference>
<name>A0A238WWP4_9RHOB</name>
<reference evidence="5" key="1">
    <citation type="submission" date="2017-06" db="EMBL/GenBank/DDBJ databases">
        <authorList>
            <person name="Varghese N."/>
            <person name="Submissions S."/>
        </authorList>
    </citation>
    <scope>NUCLEOTIDE SEQUENCE [LARGE SCALE GENOMIC DNA]</scope>
    <source>
        <strain evidence="5">DSM 26170</strain>
    </source>
</reference>
<evidence type="ECO:0000313" key="5">
    <source>
        <dbReference type="Proteomes" id="UP000198409"/>
    </source>
</evidence>
<dbReference type="InterPro" id="IPR015942">
    <property type="entry name" value="Asp/Glu/hydantoin_racemase"/>
</dbReference>
<dbReference type="InterPro" id="IPR053714">
    <property type="entry name" value="Iso_Racemase_Enz_sf"/>
</dbReference>
<organism evidence="3 5">
    <name type="scientific">Paracoccus sediminis</name>
    <dbReference type="NCBI Taxonomy" id="1214787"/>
    <lineage>
        <taxon>Bacteria</taxon>
        <taxon>Pseudomonadati</taxon>
        <taxon>Pseudomonadota</taxon>
        <taxon>Alphaproteobacteria</taxon>
        <taxon>Rhodobacterales</taxon>
        <taxon>Paracoccaceae</taxon>
        <taxon>Paracoccus</taxon>
    </lineage>
</organism>
<evidence type="ECO:0000256" key="2">
    <source>
        <dbReference type="SAM" id="SignalP"/>
    </source>
</evidence>
<dbReference type="GO" id="GO:0047661">
    <property type="term" value="F:amino-acid racemase activity"/>
    <property type="evidence" value="ECO:0007669"/>
    <property type="project" value="InterPro"/>
</dbReference>
<dbReference type="Proteomes" id="UP000198409">
    <property type="component" value="Unassembled WGS sequence"/>
</dbReference>
<evidence type="ECO:0000256" key="1">
    <source>
        <dbReference type="ARBA" id="ARBA00038414"/>
    </source>
</evidence>
<accession>A0A238WWP4</accession>
<dbReference type="EMBL" id="FZNM01000006">
    <property type="protein sequence ID" value="SNR50952.1"/>
    <property type="molecule type" value="Genomic_DNA"/>
</dbReference>
<feature type="chain" id="PRO_5012511799" evidence="2">
    <location>
        <begin position="20"/>
        <end position="260"/>
    </location>
</feature>
<keyword evidence="2" id="KW-0732">Signal</keyword>
<dbReference type="Gene3D" id="3.40.50.12500">
    <property type="match status" value="1"/>
</dbReference>
<dbReference type="OrthoDB" id="7774147at2"/>
<dbReference type="InterPro" id="IPR052186">
    <property type="entry name" value="Hydantoin_racemase-like"/>
</dbReference>
<reference evidence="4 6" key="3">
    <citation type="submission" date="2019-02" db="EMBL/GenBank/DDBJ databases">
        <authorList>
            <person name="Zhang G."/>
        </authorList>
    </citation>
    <scope>NUCLEOTIDE SEQUENCE [LARGE SCALE GENOMIC DNA]</scope>
    <source>
        <strain evidence="4 6">CMB17</strain>
    </source>
</reference>
<dbReference type="PANTHER" id="PTHR28047:SF5">
    <property type="entry name" value="PROTEIN DCG1"/>
    <property type="match status" value="1"/>
</dbReference>
<reference evidence="3" key="2">
    <citation type="submission" date="2017-06" db="EMBL/GenBank/DDBJ databases">
        <authorList>
            <person name="Kim H.J."/>
            <person name="Triplett B.A."/>
        </authorList>
    </citation>
    <scope>NUCLEOTIDE SEQUENCE [LARGE SCALE GENOMIC DNA]</scope>
    <source>
        <strain evidence="3">DSM 26170</strain>
    </source>
</reference>
<gene>
    <name evidence="4" type="ORF">EYF88_10730</name>
    <name evidence="3" type="ORF">SAMN06265378_106160</name>
</gene>
<keyword evidence="6" id="KW-1185">Reference proteome</keyword>